<evidence type="ECO:0008006" key="11">
    <source>
        <dbReference type="Google" id="ProtNLM"/>
    </source>
</evidence>
<feature type="transmembrane region" description="Helical" evidence="7">
    <location>
        <begin position="69"/>
        <end position="87"/>
    </location>
</feature>
<evidence type="ECO:0000256" key="3">
    <source>
        <dbReference type="ARBA" id="ARBA00022475"/>
    </source>
</evidence>
<evidence type="ECO:0000259" key="9">
    <source>
        <dbReference type="Pfam" id="PF06750"/>
    </source>
</evidence>
<keyword evidence="6 7" id="KW-0472">Membrane</keyword>
<keyword evidence="5 7" id="KW-1133">Transmembrane helix</keyword>
<gene>
    <name evidence="10" type="ORF">LCGC14_2593560</name>
</gene>
<comment type="similarity">
    <text evidence="2">Belongs to the peptidase A24 family.</text>
</comment>
<dbReference type="AlphaFoldDB" id="A0A0F9CLY4"/>
<comment type="subcellular location">
    <subcellularLocation>
        <location evidence="1">Cell membrane</location>
        <topology evidence="1">Multi-pass membrane protein</topology>
    </subcellularLocation>
</comment>
<dbReference type="PANTHER" id="PTHR30487:SF0">
    <property type="entry name" value="PREPILIN LEADER PEPTIDASE_N-METHYLTRANSFERASE-RELATED"/>
    <property type="match status" value="1"/>
</dbReference>
<dbReference type="Pfam" id="PF01478">
    <property type="entry name" value="Peptidase_A24"/>
    <property type="match status" value="1"/>
</dbReference>
<feature type="transmembrane region" description="Helical" evidence="7">
    <location>
        <begin position="124"/>
        <end position="140"/>
    </location>
</feature>
<dbReference type="Gene3D" id="1.20.120.1220">
    <property type="match status" value="1"/>
</dbReference>
<feature type="transmembrane region" description="Helical" evidence="7">
    <location>
        <begin position="93"/>
        <end position="112"/>
    </location>
</feature>
<reference evidence="10" key="1">
    <citation type="journal article" date="2015" name="Nature">
        <title>Complex archaea that bridge the gap between prokaryotes and eukaryotes.</title>
        <authorList>
            <person name="Spang A."/>
            <person name="Saw J.H."/>
            <person name="Jorgensen S.L."/>
            <person name="Zaremba-Niedzwiedzka K."/>
            <person name="Martijn J."/>
            <person name="Lind A.E."/>
            <person name="van Eijk R."/>
            <person name="Schleper C."/>
            <person name="Guy L."/>
            <person name="Ettema T.J."/>
        </authorList>
    </citation>
    <scope>NUCLEOTIDE SEQUENCE</scope>
</reference>
<dbReference type="InterPro" id="IPR000045">
    <property type="entry name" value="Prepilin_IV_endopep_pep"/>
</dbReference>
<evidence type="ECO:0000256" key="2">
    <source>
        <dbReference type="ARBA" id="ARBA00005801"/>
    </source>
</evidence>
<dbReference type="GO" id="GO:0005886">
    <property type="term" value="C:plasma membrane"/>
    <property type="evidence" value="ECO:0007669"/>
    <property type="project" value="UniProtKB-SubCell"/>
</dbReference>
<evidence type="ECO:0000256" key="7">
    <source>
        <dbReference type="SAM" id="Phobius"/>
    </source>
</evidence>
<dbReference type="InterPro" id="IPR050882">
    <property type="entry name" value="Prepilin_peptidase/N-MTase"/>
</dbReference>
<evidence type="ECO:0000256" key="5">
    <source>
        <dbReference type="ARBA" id="ARBA00022989"/>
    </source>
</evidence>
<dbReference type="InterPro" id="IPR010627">
    <property type="entry name" value="Prepilin_pept_A24_N"/>
</dbReference>
<keyword evidence="4 7" id="KW-0812">Transmembrane</keyword>
<keyword evidence="3" id="KW-1003">Cell membrane</keyword>
<feature type="transmembrane region" description="Helical" evidence="7">
    <location>
        <begin position="218"/>
        <end position="236"/>
    </location>
</feature>
<sequence>MTTVIAAIIGLLLGHTLDIFFDRLYTDRPLAGPAYRCPHCHHALRPLQLIPIVGVAWSRGRCPDCDRRLPLRAFLLAPGSAALFVTAELVVDGFGPALLAGFFATVFLALTFTDLERRLIPNRVVYPSLLLAAAFSWAWPDRSVLEVFGGGATALVMTSAMFVVGRGAFGFGDVKMSLLMGLVVGLPSVIVGVFIGTFAAGAFVLPLLLLRVLGRRDYIAYGPFIAIGAVVALFWGEPIWDWYFDR</sequence>
<feature type="transmembrane region" description="Helical" evidence="7">
    <location>
        <begin position="178"/>
        <end position="206"/>
    </location>
</feature>
<feature type="domain" description="Prepilin peptidase A24 N-terminal" evidence="9">
    <location>
        <begin position="8"/>
        <end position="87"/>
    </location>
</feature>
<dbReference type="EMBL" id="LAZR01043603">
    <property type="protein sequence ID" value="KKL06686.1"/>
    <property type="molecule type" value="Genomic_DNA"/>
</dbReference>
<protein>
    <recommendedName>
        <fullName evidence="11">Prepilin type IV endopeptidase peptidase domain-containing protein</fullName>
    </recommendedName>
</protein>
<evidence type="ECO:0000256" key="4">
    <source>
        <dbReference type="ARBA" id="ARBA00022692"/>
    </source>
</evidence>
<feature type="transmembrane region" description="Helical" evidence="7">
    <location>
        <begin position="152"/>
        <end position="171"/>
    </location>
</feature>
<proteinExistence type="inferred from homology"/>
<evidence type="ECO:0000256" key="1">
    <source>
        <dbReference type="ARBA" id="ARBA00004651"/>
    </source>
</evidence>
<name>A0A0F9CLY4_9ZZZZ</name>
<organism evidence="10">
    <name type="scientific">marine sediment metagenome</name>
    <dbReference type="NCBI Taxonomy" id="412755"/>
    <lineage>
        <taxon>unclassified sequences</taxon>
        <taxon>metagenomes</taxon>
        <taxon>ecological metagenomes</taxon>
    </lineage>
</organism>
<dbReference type="PANTHER" id="PTHR30487">
    <property type="entry name" value="TYPE 4 PREPILIN-LIKE PROTEINS LEADER PEPTIDE-PROCESSING ENZYME"/>
    <property type="match status" value="1"/>
</dbReference>
<evidence type="ECO:0000259" key="8">
    <source>
        <dbReference type="Pfam" id="PF01478"/>
    </source>
</evidence>
<evidence type="ECO:0000313" key="10">
    <source>
        <dbReference type="EMBL" id="KKL06686.1"/>
    </source>
</evidence>
<evidence type="ECO:0000256" key="6">
    <source>
        <dbReference type="ARBA" id="ARBA00023136"/>
    </source>
</evidence>
<dbReference type="GO" id="GO:0006465">
    <property type="term" value="P:signal peptide processing"/>
    <property type="evidence" value="ECO:0007669"/>
    <property type="project" value="TreeGrafter"/>
</dbReference>
<dbReference type="Pfam" id="PF06750">
    <property type="entry name" value="A24_N_bact"/>
    <property type="match status" value="1"/>
</dbReference>
<accession>A0A0F9CLY4</accession>
<feature type="domain" description="Prepilin type IV endopeptidase peptidase" evidence="8">
    <location>
        <begin position="102"/>
        <end position="204"/>
    </location>
</feature>
<dbReference type="GO" id="GO:0004190">
    <property type="term" value="F:aspartic-type endopeptidase activity"/>
    <property type="evidence" value="ECO:0007669"/>
    <property type="project" value="InterPro"/>
</dbReference>
<comment type="caution">
    <text evidence="10">The sequence shown here is derived from an EMBL/GenBank/DDBJ whole genome shotgun (WGS) entry which is preliminary data.</text>
</comment>